<proteinExistence type="inferred from homology"/>
<dbReference type="GO" id="GO:0009252">
    <property type="term" value="P:peptidoglycan biosynthetic process"/>
    <property type="evidence" value="ECO:0007669"/>
    <property type="project" value="UniProtKB-UniPathway"/>
</dbReference>
<comment type="similarity">
    <text evidence="2">Belongs to the YkuD family.</text>
</comment>
<keyword evidence="10" id="KW-1185">Reference proteome</keyword>
<reference evidence="10" key="1">
    <citation type="submission" date="2016-10" db="EMBL/GenBank/DDBJ databases">
        <authorList>
            <person name="Varghese N."/>
            <person name="Submissions S."/>
        </authorList>
    </citation>
    <scope>NUCLEOTIDE SEQUENCE [LARGE SCALE GENOMIC DNA]</scope>
    <source>
        <strain evidence="10">CGMCC 1.10658</strain>
    </source>
</reference>
<dbReference type="GO" id="GO:0016740">
    <property type="term" value="F:transferase activity"/>
    <property type="evidence" value="ECO:0007669"/>
    <property type="project" value="UniProtKB-KW"/>
</dbReference>
<dbReference type="InterPro" id="IPR036366">
    <property type="entry name" value="PGBDSf"/>
</dbReference>
<dbReference type="Gene3D" id="1.10.101.10">
    <property type="entry name" value="PGBD-like superfamily/PGBD"/>
    <property type="match status" value="1"/>
</dbReference>
<dbReference type="EMBL" id="FNFH01000002">
    <property type="protein sequence ID" value="SDK00979.1"/>
    <property type="molecule type" value="Genomic_DNA"/>
</dbReference>
<dbReference type="PANTHER" id="PTHR41533:SF2">
    <property type="entry name" value="BLR7131 PROTEIN"/>
    <property type="match status" value="1"/>
</dbReference>
<dbReference type="InterPro" id="IPR036365">
    <property type="entry name" value="PGBD-like_sf"/>
</dbReference>
<evidence type="ECO:0000256" key="1">
    <source>
        <dbReference type="ARBA" id="ARBA00004752"/>
    </source>
</evidence>
<evidence type="ECO:0000313" key="10">
    <source>
        <dbReference type="Proteomes" id="UP000199305"/>
    </source>
</evidence>
<dbReference type="Gene3D" id="2.40.440.10">
    <property type="entry name" value="L,D-transpeptidase catalytic domain-like"/>
    <property type="match status" value="1"/>
</dbReference>
<dbReference type="SUPFAM" id="SSF47090">
    <property type="entry name" value="PGBD-like"/>
    <property type="match status" value="1"/>
</dbReference>
<protein>
    <submittedName>
        <fullName evidence="9">Putative peptidoglycan binding domain-containing protein</fullName>
    </submittedName>
</protein>
<dbReference type="Proteomes" id="UP000199305">
    <property type="component" value="Unassembled WGS sequence"/>
</dbReference>
<keyword evidence="4 7" id="KW-0133">Cell shape</keyword>
<keyword evidence="6 7" id="KW-0961">Cell wall biogenesis/degradation</keyword>
<organism evidence="9 10">
    <name type="scientific">Microbulbifer yueqingensis</name>
    <dbReference type="NCBI Taxonomy" id="658219"/>
    <lineage>
        <taxon>Bacteria</taxon>
        <taxon>Pseudomonadati</taxon>
        <taxon>Pseudomonadota</taxon>
        <taxon>Gammaproteobacteria</taxon>
        <taxon>Cellvibrionales</taxon>
        <taxon>Microbulbiferaceae</taxon>
        <taxon>Microbulbifer</taxon>
    </lineage>
</organism>
<keyword evidence="5 7" id="KW-0573">Peptidoglycan synthesis</keyword>
<dbReference type="GO" id="GO:0008360">
    <property type="term" value="P:regulation of cell shape"/>
    <property type="evidence" value="ECO:0007669"/>
    <property type="project" value="UniProtKB-UniRule"/>
</dbReference>
<evidence type="ECO:0000259" key="8">
    <source>
        <dbReference type="PROSITE" id="PS52029"/>
    </source>
</evidence>
<evidence type="ECO:0000256" key="2">
    <source>
        <dbReference type="ARBA" id="ARBA00005992"/>
    </source>
</evidence>
<dbReference type="InterPro" id="IPR052905">
    <property type="entry name" value="LD-transpeptidase_YkuD-like"/>
</dbReference>
<dbReference type="InterPro" id="IPR005490">
    <property type="entry name" value="LD_TPept_cat_dom"/>
</dbReference>
<dbReference type="AlphaFoldDB" id="A0A1G8YDI7"/>
<keyword evidence="3" id="KW-0808">Transferase</keyword>
<dbReference type="UniPathway" id="UPA00219"/>
<accession>A0A1G8YDI7</accession>
<dbReference type="PANTHER" id="PTHR41533">
    <property type="entry name" value="L,D-TRANSPEPTIDASE HI_1667-RELATED"/>
    <property type="match status" value="1"/>
</dbReference>
<sequence length="377" mass="42419">MLAAVLSGTLAIPGFAVSPPADGAEAAARLRAEAERYRQMEAGWRPVDRGPPLQPGDRDKRVTQLRDALELLGDYHGLPGPVTLIPPDPSRFDSAVQTAVERFQRRHGLKPHGTVDYRTLRELAVSPATRARQLELNAQRWEKLPLPRKDRYVLVNIPEYRLQLIEGGREVLGMKTVVGKTSSRTPEITSRITNVVLNPTWTVPRSILLTELLPKARNNPEAMHNRGYRVVSYRNGHTAPISAHSIDRAADGHATLRQLSGPGNTLGRVKFVLPNRQSIYLHDTQAQSLFALSQRAFSHGCIRLERPEELAYALLERQGWDRTRIAQVTTGTETMNIRVEKPARLFIAYLTAWIDGDGRPQFRRDIYHHDRSETTPE</sequence>
<comment type="pathway">
    <text evidence="1 7">Cell wall biogenesis; peptidoglycan biosynthesis.</text>
</comment>
<evidence type="ECO:0000256" key="5">
    <source>
        <dbReference type="ARBA" id="ARBA00022984"/>
    </source>
</evidence>
<feature type="active site" description="Nucleophile" evidence="7">
    <location>
        <position position="301"/>
    </location>
</feature>
<evidence type="ECO:0000256" key="4">
    <source>
        <dbReference type="ARBA" id="ARBA00022960"/>
    </source>
</evidence>
<dbReference type="Pfam" id="PF03734">
    <property type="entry name" value="YkuD"/>
    <property type="match status" value="1"/>
</dbReference>
<dbReference type="CDD" id="cd16913">
    <property type="entry name" value="YkuD_like"/>
    <property type="match status" value="1"/>
</dbReference>
<dbReference type="InterPro" id="IPR038063">
    <property type="entry name" value="Transpep_catalytic_dom"/>
</dbReference>
<evidence type="ECO:0000256" key="7">
    <source>
        <dbReference type="PROSITE-ProRule" id="PRU01373"/>
    </source>
</evidence>
<dbReference type="GO" id="GO:0004180">
    <property type="term" value="F:carboxypeptidase activity"/>
    <property type="evidence" value="ECO:0007669"/>
    <property type="project" value="UniProtKB-ARBA"/>
</dbReference>
<evidence type="ECO:0000313" key="9">
    <source>
        <dbReference type="EMBL" id="SDK00979.1"/>
    </source>
</evidence>
<dbReference type="GO" id="GO:0071555">
    <property type="term" value="P:cell wall organization"/>
    <property type="evidence" value="ECO:0007669"/>
    <property type="project" value="UniProtKB-UniRule"/>
</dbReference>
<feature type="active site" description="Proton donor/acceptor" evidence="7">
    <location>
        <position position="282"/>
    </location>
</feature>
<dbReference type="SUPFAM" id="SSF141523">
    <property type="entry name" value="L,D-transpeptidase catalytic domain-like"/>
    <property type="match status" value="1"/>
</dbReference>
<evidence type="ECO:0000256" key="3">
    <source>
        <dbReference type="ARBA" id="ARBA00022679"/>
    </source>
</evidence>
<evidence type="ECO:0000256" key="6">
    <source>
        <dbReference type="ARBA" id="ARBA00023316"/>
    </source>
</evidence>
<dbReference type="Pfam" id="PF01471">
    <property type="entry name" value="PG_binding_1"/>
    <property type="match status" value="1"/>
</dbReference>
<dbReference type="InterPro" id="IPR002477">
    <property type="entry name" value="Peptidoglycan-bd-like"/>
</dbReference>
<dbReference type="PROSITE" id="PS52029">
    <property type="entry name" value="LD_TPASE"/>
    <property type="match status" value="1"/>
</dbReference>
<gene>
    <name evidence="9" type="ORF">SAMN05216212_1458</name>
</gene>
<feature type="domain" description="L,D-TPase catalytic" evidence="8">
    <location>
        <begin position="151"/>
        <end position="328"/>
    </location>
</feature>
<name>A0A1G8YDI7_9GAMM</name>
<dbReference type="STRING" id="658219.SAMN05216212_1458"/>